<evidence type="ECO:0000256" key="1">
    <source>
        <dbReference type="ARBA" id="ARBA00007992"/>
    </source>
</evidence>
<feature type="domain" description="FAD-binding" evidence="6">
    <location>
        <begin position="6"/>
        <end position="167"/>
    </location>
</feature>
<evidence type="ECO:0000256" key="4">
    <source>
        <dbReference type="ARBA" id="ARBA00023002"/>
    </source>
</evidence>
<dbReference type="PANTHER" id="PTHR47356">
    <property type="entry name" value="FAD-DEPENDENT MONOOXYGENASE ASQG-RELATED"/>
    <property type="match status" value="1"/>
</dbReference>
<reference evidence="7" key="1">
    <citation type="journal article" date="2020" name="Fungal Divers.">
        <title>Resolving the Mortierellaceae phylogeny through synthesis of multi-gene phylogenetics and phylogenomics.</title>
        <authorList>
            <person name="Vandepol N."/>
            <person name="Liber J."/>
            <person name="Desiro A."/>
            <person name="Na H."/>
            <person name="Kennedy M."/>
            <person name="Barry K."/>
            <person name="Grigoriev I.V."/>
            <person name="Miller A.N."/>
            <person name="O'Donnell K."/>
            <person name="Stajich J.E."/>
            <person name="Bonito G."/>
        </authorList>
    </citation>
    <scope>NUCLEOTIDE SEQUENCE</scope>
    <source>
        <strain evidence="7">NVP1</strain>
    </source>
</reference>
<keyword evidence="3" id="KW-0274">FAD</keyword>
<proteinExistence type="inferred from homology"/>
<dbReference type="Gene3D" id="3.50.50.60">
    <property type="entry name" value="FAD/NAD(P)-binding domain"/>
    <property type="match status" value="1"/>
</dbReference>
<evidence type="ECO:0000256" key="2">
    <source>
        <dbReference type="ARBA" id="ARBA00022630"/>
    </source>
</evidence>
<dbReference type="Proteomes" id="UP000696485">
    <property type="component" value="Unassembled WGS sequence"/>
</dbReference>
<keyword evidence="2" id="KW-0285">Flavoprotein</keyword>
<gene>
    <name evidence="7" type="ORF">BG006_006513</name>
</gene>
<keyword evidence="8" id="KW-1185">Reference proteome</keyword>
<dbReference type="SUPFAM" id="SSF51905">
    <property type="entry name" value="FAD/NAD(P)-binding domain"/>
    <property type="match status" value="1"/>
</dbReference>
<evidence type="ECO:0000313" key="8">
    <source>
        <dbReference type="Proteomes" id="UP000696485"/>
    </source>
</evidence>
<dbReference type="PRINTS" id="PR00420">
    <property type="entry name" value="RNGMNOXGNASE"/>
</dbReference>
<comment type="caution">
    <text evidence="7">The sequence shown here is derived from an EMBL/GenBank/DDBJ whole genome shotgun (WGS) entry which is preliminary data.</text>
</comment>
<dbReference type="GO" id="GO:0004497">
    <property type="term" value="F:monooxygenase activity"/>
    <property type="evidence" value="ECO:0007669"/>
    <property type="project" value="InterPro"/>
</dbReference>
<dbReference type="Pfam" id="PF01494">
    <property type="entry name" value="FAD_binding_3"/>
    <property type="match status" value="2"/>
</dbReference>
<dbReference type="PANTHER" id="PTHR47356:SF2">
    <property type="entry name" value="FAD-BINDING DOMAIN-CONTAINING PROTEIN-RELATED"/>
    <property type="match status" value="1"/>
</dbReference>
<feature type="region of interest" description="Disordered" evidence="5">
    <location>
        <begin position="446"/>
        <end position="467"/>
    </location>
</feature>
<name>A0A9P5SV90_9FUNG</name>
<evidence type="ECO:0000256" key="5">
    <source>
        <dbReference type="SAM" id="MobiDB-lite"/>
    </source>
</evidence>
<dbReference type="InterPro" id="IPR002938">
    <property type="entry name" value="FAD-bd"/>
</dbReference>
<dbReference type="InterPro" id="IPR036188">
    <property type="entry name" value="FAD/NAD-bd_sf"/>
</dbReference>
<evidence type="ECO:0000256" key="3">
    <source>
        <dbReference type="ARBA" id="ARBA00022827"/>
    </source>
</evidence>
<comment type="similarity">
    <text evidence="1">Belongs to the paxM FAD-dependent monooxygenase family.</text>
</comment>
<accession>A0A9P5SV90</accession>
<dbReference type="InterPro" id="IPR050562">
    <property type="entry name" value="FAD_mOase_fung"/>
</dbReference>
<dbReference type="GO" id="GO:0071949">
    <property type="term" value="F:FAD binding"/>
    <property type="evidence" value="ECO:0007669"/>
    <property type="project" value="InterPro"/>
</dbReference>
<evidence type="ECO:0000259" key="6">
    <source>
        <dbReference type="Pfam" id="PF01494"/>
    </source>
</evidence>
<keyword evidence="4" id="KW-0560">Oxidoreductase</keyword>
<sequence>MAPTFKVLIAGAGIGGATLAVLLERANVDYLLFESSPTAPQQGSVIILTPNIMPLMGQLGLIRKLEAISKRVHAMNLSEDSMKRIGEIDLSDHLERTGYHSLVMARSDLIELLLSQVPKEKIHFNKRIMSFQQNKDEVTIRCADDTQFQGQILVGADGADSGVRINLFKLLAKKGILNRVDAEETVRDHLSFVGVTRPLSQEEYAILSEENSHCHTIVSDRTPPFTWSYYTIPGNRICWSLDTQLDDISIRERQLLNEKQQEDPQQQGHLWEMESFKQNPLLEKARNFALPIGGTLADFIEVSENISKAESDERLYETWHHGRTVLMGDACHMMLPNAGQGAVVAMLDAVILANLFHELQSATSENLVEMFKDYQAARYPSVKAQMSLNQKVGKIMTGQTWTEALIRKVMVRCMSKVFHLFNDSRILSDQPQASFLPLVENKGKIAALPQRRRRKSSSSSGDKSPKH</sequence>
<dbReference type="AlphaFoldDB" id="A0A9P5SV90"/>
<evidence type="ECO:0000313" key="7">
    <source>
        <dbReference type="EMBL" id="KAF9337038.1"/>
    </source>
</evidence>
<dbReference type="EMBL" id="JAAAUY010000039">
    <property type="protein sequence ID" value="KAF9337038.1"/>
    <property type="molecule type" value="Genomic_DNA"/>
</dbReference>
<protein>
    <recommendedName>
        <fullName evidence="6">FAD-binding domain-containing protein</fullName>
    </recommendedName>
</protein>
<feature type="domain" description="FAD-binding" evidence="6">
    <location>
        <begin position="303"/>
        <end position="383"/>
    </location>
</feature>
<organism evidence="7 8">
    <name type="scientific">Podila minutissima</name>
    <dbReference type="NCBI Taxonomy" id="64525"/>
    <lineage>
        <taxon>Eukaryota</taxon>
        <taxon>Fungi</taxon>
        <taxon>Fungi incertae sedis</taxon>
        <taxon>Mucoromycota</taxon>
        <taxon>Mortierellomycotina</taxon>
        <taxon>Mortierellomycetes</taxon>
        <taxon>Mortierellales</taxon>
        <taxon>Mortierellaceae</taxon>
        <taxon>Podila</taxon>
    </lineage>
</organism>